<protein>
    <submittedName>
        <fullName evidence="2">Uncharacterized protein</fullName>
    </submittedName>
</protein>
<evidence type="ECO:0000256" key="1">
    <source>
        <dbReference type="SAM" id="MobiDB-lite"/>
    </source>
</evidence>
<dbReference type="EMBL" id="JABFAD010326789">
    <property type="protein sequence ID" value="MBA0818922.1"/>
    <property type="molecule type" value="Genomic_DNA"/>
</dbReference>
<keyword evidence="3" id="KW-1185">Reference proteome</keyword>
<dbReference type="Proteomes" id="UP000593560">
    <property type="component" value="Unassembled WGS sequence"/>
</dbReference>
<feature type="non-terminal residue" evidence="2">
    <location>
        <position position="81"/>
    </location>
</feature>
<feature type="compositionally biased region" description="Basic and acidic residues" evidence="1">
    <location>
        <begin position="36"/>
        <end position="64"/>
    </location>
</feature>
<dbReference type="AlphaFoldDB" id="A0A7J9I9X7"/>
<sequence>MWLSCGGVVDPRMRNVEITELTVAIAKAESSVKLGPTKDRFESSKPNEKGNGERNHEEDKEGHSNDGNNANSTSGNGKPQD</sequence>
<evidence type="ECO:0000313" key="2">
    <source>
        <dbReference type="EMBL" id="MBA0818922.1"/>
    </source>
</evidence>
<feature type="region of interest" description="Disordered" evidence="1">
    <location>
        <begin position="29"/>
        <end position="81"/>
    </location>
</feature>
<proteinExistence type="predicted"/>
<reference evidence="2 3" key="1">
    <citation type="journal article" date="2019" name="Genome Biol. Evol.">
        <title>Insights into the evolution of the New World diploid cottons (Gossypium, subgenus Houzingenia) based on genome sequencing.</title>
        <authorList>
            <person name="Grover C.E."/>
            <person name="Arick M.A. 2nd"/>
            <person name="Thrash A."/>
            <person name="Conover J.L."/>
            <person name="Sanders W.S."/>
            <person name="Peterson D.G."/>
            <person name="Frelichowski J.E."/>
            <person name="Scheffler J.A."/>
            <person name="Scheffler B.E."/>
            <person name="Wendel J.F."/>
        </authorList>
    </citation>
    <scope>NUCLEOTIDE SEQUENCE [LARGE SCALE GENOMIC DNA]</scope>
    <source>
        <strain evidence="2">0</strain>
        <tissue evidence="2">Leaf</tissue>
    </source>
</reference>
<comment type="caution">
    <text evidence="2">The sequence shown here is derived from an EMBL/GenBank/DDBJ whole genome shotgun (WGS) entry which is preliminary data.</text>
</comment>
<organism evidence="2 3">
    <name type="scientific">Gossypium harknessii</name>
    <dbReference type="NCBI Taxonomy" id="34285"/>
    <lineage>
        <taxon>Eukaryota</taxon>
        <taxon>Viridiplantae</taxon>
        <taxon>Streptophyta</taxon>
        <taxon>Embryophyta</taxon>
        <taxon>Tracheophyta</taxon>
        <taxon>Spermatophyta</taxon>
        <taxon>Magnoliopsida</taxon>
        <taxon>eudicotyledons</taxon>
        <taxon>Gunneridae</taxon>
        <taxon>Pentapetalae</taxon>
        <taxon>rosids</taxon>
        <taxon>malvids</taxon>
        <taxon>Malvales</taxon>
        <taxon>Malvaceae</taxon>
        <taxon>Malvoideae</taxon>
        <taxon>Gossypium</taxon>
    </lineage>
</organism>
<name>A0A7J9I9X7_9ROSI</name>
<evidence type="ECO:0000313" key="3">
    <source>
        <dbReference type="Proteomes" id="UP000593560"/>
    </source>
</evidence>
<feature type="compositionally biased region" description="Polar residues" evidence="1">
    <location>
        <begin position="65"/>
        <end position="81"/>
    </location>
</feature>
<accession>A0A7J9I9X7</accession>
<gene>
    <name evidence="2" type="ORF">Gohar_025626</name>
</gene>